<gene>
    <name evidence="1" type="ORF">SAMN05660648_02705</name>
</gene>
<organism evidence="1 2">
    <name type="scientific">Selenomonas ruminantium</name>
    <dbReference type="NCBI Taxonomy" id="971"/>
    <lineage>
        <taxon>Bacteria</taxon>
        <taxon>Bacillati</taxon>
        <taxon>Bacillota</taxon>
        <taxon>Negativicutes</taxon>
        <taxon>Selenomonadales</taxon>
        <taxon>Selenomonadaceae</taxon>
        <taxon>Selenomonas</taxon>
    </lineage>
</organism>
<accession>A0A1H4A3Q7</accession>
<reference evidence="1 2" key="1">
    <citation type="submission" date="2016-10" db="EMBL/GenBank/DDBJ databases">
        <authorList>
            <person name="de Groot N.N."/>
        </authorList>
    </citation>
    <scope>NUCLEOTIDE SEQUENCE [LARGE SCALE GENOMIC DNA]</scope>
    <source>
        <strain evidence="1 2">DSM 2872</strain>
    </source>
</reference>
<evidence type="ECO:0000313" key="2">
    <source>
        <dbReference type="Proteomes" id="UP000183469"/>
    </source>
</evidence>
<name>A0A1H4A3Q7_SELRU</name>
<proteinExistence type="predicted"/>
<protein>
    <submittedName>
        <fullName evidence="1">Uncharacterized protein</fullName>
    </submittedName>
</protein>
<dbReference type="AlphaFoldDB" id="A0A1H4A3Q7"/>
<dbReference type="EMBL" id="FNQG01000014">
    <property type="protein sequence ID" value="SEA30547.1"/>
    <property type="molecule type" value="Genomic_DNA"/>
</dbReference>
<dbReference type="Proteomes" id="UP000183469">
    <property type="component" value="Unassembled WGS sequence"/>
</dbReference>
<evidence type="ECO:0000313" key="1">
    <source>
        <dbReference type="EMBL" id="SEA30547.1"/>
    </source>
</evidence>
<sequence>MRIVVVDTKAFKTTVFGKDRIREVRRWEKYQKVLGTRILFKESEWAKNLLTNPENAFRTKIGVFDEKKGG</sequence>